<organism evidence="1 2">
    <name type="scientific">Sphingobacterium paludis</name>
    <dbReference type="NCBI Taxonomy" id="1476465"/>
    <lineage>
        <taxon>Bacteria</taxon>
        <taxon>Pseudomonadati</taxon>
        <taxon>Bacteroidota</taxon>
        <taxon>Sphingobacteriia</taxon>
        <taxon>Sphingobacteriales</taxon>
        <taxon>Sphingobacteriaceae</taxon>
        <taxon>Sphingobacterium</taxon>
    </lineage>
</organism>
<comment type="caution">
    <text evidence="1">The sequence shown here is derived from an EMBL/GenBank/DDBJ whole genome shotgun (WGS) entry which is preliminary data.</text>
</comment>
<dbReference type="Proteomes" id="UP000294752">
    <property type="component" value="Unassembled WGS sequence"/>
</dbReference>
<gene>
    <name evidence="1" type="ORF">B0I21_105108</name>
</gene>
<evidence type="ECO:0008006" key="3">
    <source>
        <dbReference type="Google" id="ProtNLM"/>
    </source>
</evidence>
<proteinExistence type="predicted"/>
<dbReference type="RefSeq" id="WP_133640490.1">
    <property type="nucleotide sequence ID" value="NZ_SNZV01000005.1"/>
</dbReference>
<evidence type="ECO:0000313" key="1">
    <source>
        <dbReference type="EMBL" id="TDS12977.1"/>
    </source>
</evidence>
<reference evidence="1 2" key="1">
    <citation type="submission" date="2019-03" db="EMBL/GenBank/DDBJ databases">
        <title>Genomic Encyclopedia of Type Strains, Phase III (KMG-III): the genomes of soil and plant-associated and newly described type strains.</title>
        <authorList>
            <person name="Whitman W."/>
        </authorList>
    </citation>
    <scope>NUCLEOTIDE SEQUENCE [LARGE SCALE GENOMIC DNA]</scope>
    <source>
        <strain evidence="1 2">CGMCC 1.12801</strain>
    </source>
</reference>
<protein>
    <recommendedName>
        <fullName evidence="3">DUF3471 domain-containing protein</fullName>
    </recommendedName>
</protein>
<dbReference type="OrthoDB" id="678622at2"/>
<dbReference type="AlphaFoldDB" id="A0A4R7CYF9"/>
<evidence type="ECO:0000313" key="2">
    <source>
        <dbReference type="Proteomes" id="UP000294752"/>
    </source>
</evidence>
<keyword evidence="2" id="KW-1185">Reference proteome</keyword>
<dbReference type="EMBL" id="SNZV01000005">
    <property type="protein sequence ID" value="TDS12977.1"/>
    <property type="molecule type" value="Genomic_DNA"/>
</dbReference>
<sequence length="231" mass="25945">MKTMNAFHSAIASKRGPAFGSMLLAGTLLSWPCHAQTHLSSGIATSVAIPKHETEPLEKFSGYYQLPNKIAFIYFDIRDGSLVATQLWDNKAYQLIKKGEANFETREEGHKVEFLRDGAGEFAYAKILGRITAEKVHFNPTVVKQLSATQLKRFEGTYSLKNNDGLKIDMTSTTNGLTLKQVWDNKEISFTPRSETFFLNEDGTFPMSFLSQGGEVLQVTCFEDDVWIKQK</sequence>
<accession>A0A4R7CYF9</accession>
<name>A0A4R7CYF9_9SPHI</name>